<sequence length="188" mass="20984">MGPKDDANAVVDPRLRVYGVRHLRVADASIMPNIVRGNTNAPVIMIGEKAAEMIKEDWGVTRKKMGGSSAVNYMVYMRGNKADYDGWAEQGNPGWSYSEVLPYFKKAENNRDIESLNKYYHAVGGPLNVERFPYVDNNELMMIQGYRELGLPVTDFNGENQYGTDLAQSTSLNGKRMSVNAAYITNTS</sequence>
<dbReference type="Proteomes" id="UP001064048">
    <property type="component" value="Chromosome 22"/>
</dbReference>
<proteinExistence type="predicted"/>
<gene>
    <name evidence="1" type="ORF">MSG28_012688</name>
</gene>
<organism evidence="1 2">
    <name type="scientific">Choristoneura fumiferana</name>
    <name type="common">Spruce budworm moth</name>
    <name type="synonym">Archips fumiferana</name>
    <dbReference type="NCBI Taxonomy" id="7141"/>
    <lineage>
        <taxon>Eukaryota</taxon>
        <taxon>Metazoa</taxon>
        <taxon>Ecdysozoa</taxon>
        <taxon>Arthropoda</taxon>
        <taxon>Hexapoda</taxon>
        <taxon>Insecta</taxon>
        <taxon>Pterygota</taxon>
        <taxon>Neoptera</taxon>
        <taxon>Endopterygota</taxon>
        <taxon>Lepidoptera</taxon>
        <taxon>Glossata</taxon>
        <taxon>Ditrysia</taxon>
        <taxon>Tortricoidea</taxon>
        <taxon>Tortricidae</taxon>
        <taxon>Tortricinae</taxon>
        <taxon>Choristoneura</taxon>
    </lineage>
</organism>
<evidence type="ECO:0000313" key="2">
    <source>
        <dbReference type="Proteomes" id="UP001064048"/>
    </source>
</evidence>
<accession>A0ACC0JHJ4</accession>
<protein>
    <submittedName>
        <fullName evidence="1">Uncharacterized protein</fullName>
    </submittedName>
</protein>
<keyword evidence="2" id="KW-1185">Reference proteome</keyword>
<comment type="caution">
    <text evidence="1">The sequence shown here is derived from an EMBL/GenBank/DDBJ whole genome shotgun (WGS) entry which is preliminary data.</text>
</comment>
<reference evidence="1 2" key="1">
    <citation type="journal article" date="2022" name="Genome Biol. Evol.">
        <title>The Spruce Budworm Genome: Reconstructing the Evolutionary History of Antifreeze Proteins.</title>
        <authorList>
            <person name="Beliveau C."/>
            <person name="Gagne P."/>
            <person name="Picq S."/>
            <person name="Vernygora O."/>
            <person name="Keeling C.I."/>
            <person name="Pinkney K."/>
            <person name="Doucet D."/>
            <person name="Wen F."/>
            <person name="Johnston J.S."/>
            <person name="Maaroufi H."/>
            <person name="Boyle B."/>
            <person name="Laroche J."/>
            <person name="Dewar K."/>
            <person name="Juretic N."/>
            <person name="Blackburn G."/>
            <person name="Nisole A."/>
            <person name="Brunet B."/>
            <person name="Brandao M."/>
            <person name="Lumley L."/>
            <person name="Duan J."/>
            <person name="Quan G."/>
            <person name="Lucarotti C.J."/>
            <person name="Roe A.D."/>
            <person name="Sperling F.A.H."/>
            <person name="Levesque R.C."/>
            <person name="Cusson M."/>
        </authorList>
    </citation>
    <scope>NUCLEOTIDE SEQUENCE [LARGE SCALE GENOMIC DNA]</scope>
    <source>
        <strain evidence="1">Glfc:IPQL:Cfum</strain>
    </source>
</reference>
<dbReference type="EMBL" id="CM046122">
    <property type="protein sequence ID" value="KAI8423626.1"/>
    <property type="molecule type" value="Genomic_DNA"/>
</dbReference>
<name>A0ACC0JHJ4_CHOFU</name>
<evidence type="ECO:0000313" key="1">
    <source>
        <dbReference type="EMBL" id="KAI8423626.1"/>
    </source>
</evidence>